<dbReference type="AlphaFoldDB" id="A0A8D9LCA9"/>
<organism evidence="1 2">
    <name type="scientific">Parabacteroides distasonis</name>
    <dbReference type="NCBI Taxonomy" id="823"/>
    <lineage>
        <taxon>Bacteria</taxon>
        <taxon>Pseudomonadati</taxon>
        <taxon>Bacteroidota</taxon>
        <taxon>Bacteroidia</taxon>
        <taxon>Bacteroidales</taxon>
        <taxon>Tannerellaceae</taxon>
        <taxon>Parabacteroides</taxon>
    </lineage>
</organism>
<protein>
    <submittedName>
        <fullName evidence="1">Uncharacterized protein</fullName>
    </submittedName>
</protein>
<sequence length="257" mass="30520">MLLPTMTYKEMYDNLSKDLKKVKIREDYFLPKAIKEFKKERRFPAWRWYEYTVPASQNKYIIFFYVESRAFIEKPEIGNYCVVFDNKNNRFVIKWGACGYNHTKDGPLMLLRQIQVYTSHFFDRYKERCLKDLSLNANDVVCRYLSRNKEVMPIEMNNEINRHLDQYGAGAKYGFRVRDGFCFALLDLQVMQSKDGDCEKDKPQAMYVVYKTFMNEADMADTQLSAIDKSHYDAWLRYIQTLQKEATDGKITLTLDA</sequence>
<gene>
    <name evidence="1" type="ORF">ERS852380_03285</name>
</gene>
<proteinExistence type="predicted"/>
<accession>A0A8D9LCA9</accession>
<evidence type="ECO:0000313" key="1">
    <source>
        <dbReference type="EMBL" id="CUO84822.1"/>
    </source>
</evidence>
<name>A0A8D9LCA9_PARDI</name>
<evidence type="ECO:0000313" key="2">
    <source>
        <dbReference type="Proteomes" id="UP000095455"/>
    </source>
</evidence>
<dbReference type="RefSeq" id="WP_141235917.1">
    <property type="nucleotide sequence ID" value="NZ_CABMKT010000001.1"/>
</dbReference>
<dbReference type="Proteomes" id="UP000095455">
    <property type="component" value="Unassembled WGS sequence"/>
</dbReference>
<comment type="caution">
    <text evidence="1">The sequence shown here is derived from an EMBL/GenBank/DDBJ whole genome shotgun (WGS) entry which is preliminary data.</text>
</comment>
<dbReference type="EMBL" id="CYYK01000012">
    <property type="protein sequence ID" value="CUO84822.1"/>
    <property type="molecule type" value="Genomic_DNA"/>
</dbReference>
<reference evidence="1 2" key="1">
    <citation type="submission" date="2015-09" db="EMBL/GenBank/DDBJ databases">
        <authorList>
            <consortium name="Pathogen Informatics"/>
        </authorList>
    </citation>
    <scope>NUCLEOTIDE SEQUENCE [LARGE SCALE GENOMIC DNA]</scope>
    <source>
        <strain evidence="1 2">2789STDY5608822</strain>
    </source>
</reference>